<evidence type="ECO:0000256" key="1">
    <source>
        <dbReference type="ARBA" id="ARBA00004842"/>
    </source>
</evidence>
<evidence type="ECO:0000313" key="13">
    <source>
        <dbReference type="Proteomes" id="UP000240509"/>
    </source>
</evidence>
<dbReference type="InterPro" id="IPR031322">
    <property type="entry name" value="Shikimate/glucono_kinase"/>
</dbReference>
<feature type="binding site" evidence="11">
    <location>
        <begin position="19"/>
        <end position="24"/>
    </location>
    <ligand>
        <name>ATP</name>
        <dbReference type="ChEBI" id="CHEBI:30616"/>
    </ligand>
</feature>
<evidence type="ECO:0000256" key="6">
    <source>
        <dbReference type="ARBA" id="ARBA00022741"/>
    </source>
</evidence>
<keyword evidence="11" id="KW-0460">Magnesium</keyword>
<dbReference type="EMBL" id="PZJJ01000026">
    <property type="protein sequence ID" value="PTL38029.1"/>
    <property type="molecule type" value="Genomic_DNA"/>
</dbReference>
<dbReference type="AlphaFoldDB" id="A0A2T4U3S4"/>
<feature type="binding site" evidence="11">
    <location>
        <position position="144"/>
    </location>
    <ligand>
        <name>substrate</name>
    </ligand>
</feature>
<name>A0A2T4U3S4_9BACI</name>
<keyword evidence="11" id="KW-0479">Metal-binding</keyword>
<comment type="caution">
    <text evidence="12">The sequence shown here is derived from an EMBL/GenBank/DDBJ whole genome shotgun (WGS) entry which is preliminary data.</text>
</comment>
<dbReference type="UniPathway" id="UPA00053">
    <property type="reaction ID" value="UER00088"/>
</dbReference>
<dbReference type="PRINTS" id="PR01100">
    <property type="entry name" value="SHIKIMTKNASE"/>
</dbReference>
<dbReference type="PROSITE" id="PS01128">
    <property type="entry name" value="SHIKIMATE_KINASE"/>
    <property type="match status" value="1"/>
</dbReference>
<comment type="pathway">
    <text evidence="1 11">Metabolic intermediate biosynthesis; chorismate biosynthesis; chorismate from D-erythrose 4-phosphate and phosphoenolpyruvate: step 5/7.</text>
</comment>
<dbReference type="Proteomes" id="UP000240509">
    <property type="component" value="Unassembled WGS sequence"/>
</dbReference>
<dbReference type="GO" id="GO:0009423">
    <property type="term" value="P:chorismate biosynthetic process"/>
    <property type="evidence" value="ECO:0007669"/>
    <property type="project" value="UniProtKB-UniRule"/>
</dbReference>
<dbReference type="EC" id="2.7.1.71" evidence="3 11"/>
<dbReference type="SUPFAM" id="SSF52540">
    <property type="entry name" value="P-loop containing nucleoside triphosphate hydrolases"/>
    <property type="match status" value="1"/>
</dbReference>
<comment type="cofactor">
    <cofactor evidence="11">
        <name>Mg(2+)</name>
        <dbReference type="ChEBI" id="CHEBI:18420"/>
    </cofactor>
    <text evidence="11">Binds 1 Mg(2+) ion per subunit.</text>
</comment>
<protein>
    <recommendedName>
        <fullName evidence="3 11">Shikimate kinase</fullName>
        <shortName evidence="11">SK</shortName>
        <ecNumber evidence="3 11">2.7.1.71</ecNumber>
    </recommendedName>
</protein>
<feature type="binding site" evidence="11">
    <location>
        <position position="126"/>
    </location>
    <ligand>
        <name>ATP</name>
        <dbReference type="ChEBI" id="CHEBI:30616"/>
    </ligand>
</feature>
<evidence type="ECO:0000256" key="3">
    <source>
        <dbReference type="ARBA" id="ARBA00012154"/>
    </source>
</evidence>
<dbReference type="InterPro" id="IPR000623">
    <property type="entry name" value="Shikimate_kinase/TSH1"/>
</dbReference>
<feature type="binding site" evidence="11">
    <location>
        <position position="87"/>
    </location>
    <ligand>
        <name>substrate</name>
    </ligand>
</feature>
<sequence length="181" mass="21418">MTNHVPLREQNIIFIGFMGVGKTTIGQKVSERLNRTFIDIDEEISREFGMSIPEIFKEYGEKTFREKEKEYVEYYTNQKFQVISMGGGAFLQDEIRDMCLKSSIVFFLDMTWESWKERIDILIDSRPVLQNRSMEEIEALFYERKDIYSAHHFRMEIDSGSSEEAADNIIGLLELEWNRNE</sequence>
<dbReference type="GO" id="GO:0008652">
    <property type="term" value="P:amino acid biosynthetic process"/>
    <property type="evidence" value="ECO:0007669"/>
    <property type="project" value="UniProtKB-KW"/>
</dbReference>
<evidence type="ECO:0000256" key="4">
    <source>
        <dbReference type="ARBA" id="ARBA00022605"/>
    </source>
</evidence>
<organism evidence="12 13">
    <name type="scientific">Alkalicoccus saliphilus</name>
    <dbReference type="NCBI Taxonomy" id="200989"/>
    <lineage>
        <taxon>Bacteria</taxon>
        <taxon>Bacillati</taxon>
        <taxon>Bacillota</taxon>
        <taxon>Bacilli</taxon>
        <taxon>Bacillales</taxon>
        <taxon>Bacillaceae</taxon>
        <taxon>Alkalicoccus</taxon>
    </lineage>
</organism>
<evidence type="ECO:0000256" key="8">
    <source>
        <dbReference type="ARBA" id="ARBA00022840"/>
    </source>
</evidence>
<dbReference type="Pfam" id="PF01202">
    <property type="entry name" value="SKI"/>
    <property type="match status" value="1"/>
</dbReference>
<feature type="binding site" evidence="11">
    <location>
        <position position="65"/>
    </location>
    <ligand>
        <name>substrate</name>
    </ligand>
</feature>
<evidence type="ECO:0000256" key="5">
    <source>
        <dbReference type="ARBA" id="ARBA00022679"/>
    </source>
</evidence>
<accession>A0A2T4U3S4</accession>
<feature type="binding site" evidence="11">
    <location>
        <position position="23"/>
    </location>
    <ligand>
        <name>Mg(2+)</name>
        <dbReference type="ChEBI" id="CHEBI:18420"/>
    </ligand>
</feature>
<reference evidence="12 13" key="1">
    <citation type="submission" date="2018-03" db="EMBL/GenBank/DDBJ databases">
        <title>Alkalicoccus saliphilus sp. nov., isolated from a mineral pool.</title>
        <authorList>
            <person name="Zhao B."/>
        </authorList>
    </citation>
    <scope>NUCLEOTIDE SEQUENCE [LARGE SCALE GENOMIC DNA]</scope>
    <source>
        <strain evidence="12 13">6AG</strain>
    </source>
</reference>
<dbReference type="RefSeq" id="WP_107585764.1">
    <property type="nucleotide sequence ID" value="NZ_PZJJ01000026.1"/>
</dbReference>
<comment type="similarity">
    <text evidence="2 11">Belongs to the shikimate kinase family.</text>
</comment>
<dbReference type="PANTHER" id="PTHR21087:SF16">
    <property type="entry name" value="SHIKIMATE KINASE 1, CHLOROPLASTIC"/>
    <property type="match status" value="1"/>
</dbReference>
<comment type="caution">
    <text evidence="11">Lacks conserved residue(s) required for the propagation of feature annotation.</text>
</comment>
<evidence type="ECO:0000313" key="12">
    <source>
        <dbReference type="EMBL" id="PTL38029.1"/>
    </source>
</evidence>
<gene>
    <name evidence="11" type="primary">aroK</name>
    <name evidence="12" type="ORF">C6Y45_13515</name>
</gene>
<dbReference type="GO" id="GO:0000287">
    <property type="term" value="F:magnesium ion binding"/>
    <property type="evidence" value="ECO:0007669"/>
    <property type="project" value="UniProtKB-UniRule"/>
</dbReference>
<keyword evidence="8 11" id="KW-0067">ATP-binding</keyword>
<feature type="binding site" evidence="11">
    <location>
        <position position="41"/>
    </location>
    <ligand>
        <name>substrate</name>
    </ligand>
</feature>
<comment type="function">
    <text evidence="11">Catalyzes the specific phosphorylation of the 3-hydroxyl group of shikimic acid using ATP as a cosubstrate.</text>
</comment>
<dbReference type="OrthoDB" id="9800332at2"/>
<comment type="catalytic activity">
    <reaction evidence="10 11">
        <text>shikimate + ATP = 3-phosphoshikimate + ADP + H(+)</text>
        <dbReference type="Rhea" id="RHEA:13121"/>
        <dbReference type="ChEBI" id="CHEBI:15378"/>
        <dbReference type="ChEBI" id="CHEBI:30616"/>
        <dbReference type="ChEBI" id="CHEBI:36208"/>
        <dbReference type="ChEBI" id="CHEBI:145989"/>
        <dbReference type="ChEBI" id="CHEBI:456216"/>
        <dbReference type="EC" id="2.7.1.71"/>
    </reaction>
</comment>
<evidence type="ECO:0000256" key="9">
    <source>
        <dbReference type="ARBA" id="ARBA00023141"/>
    </source>
</evidence>
<dbReference type="InterPro" id="IPR023000">
    <property type="entry name" value="Shikimate_kinase_CS"/>
</dbReference>
<keyword evidence="7 11" id="KW-0418">Kinase</keyword>
<keyword evidence="11" id="KW-0963">Cytoplasm</keyword>
<dbReference type="Gene3D" id="3.40.50.300">
    <property type="entry name" value="P-loop containing nucleotide triphosphate hydrolases"/>
    <property type="match status" value="1"/>
</dbReference>
<keyword evidence="5 11" id="KW-0808">Transferase</keyword>
<keyword evidence="4 11" id="KW-0028">Amino-acid biosynthesis</keyword>
<dbReference type="GO" id="GO:0005524">
    <property type="term" value="F:ATP binding"/>
    <property type="evidence" value="ECO:0007669"/>
    <property type="project" value="UniProtKB-UniRule"/>
</dbReference>
<dbReference type="GO" id="GO:0005829">
    <property type="term" value="C:cytosol"/>
    <property type="evidence" value="ECO:0007669"/>
    <property type="project" value="TreeGrafter"/>
</dbReference>
<keyword evidence="6 11" id="KW-0547">Nucleotide-binding</keyword>
<keyword evidence="13" id="KW-1185">Reference proteome</keyword>
<dbReference type="HAMAP" id="MF_00109">
    <property type="entry name" value="Shikimate_kinase"/>
    <property type="match status" value="1"/>
</dbReference>
<evidence type="ECO:0000256" key="2">
    <source>
        <dbReference type="ARBA" id="ARBA00006997"/>
    </source>
</evidence>
<comment type="subunit">
    <text evidence="11">Monomer.</text>
</comment>
<evidence type="ECO:0000256" key="11">
    <source>
        <dbReference type="HAMAP-Rule" id="MF_00109"/>
    </source>
</evidence>
<proteinExistence type="inferred from homology"/>
<dbReference type="InterPro" id="IPR027417">
    <property type="entry name" value="P-loop_NTPase"/>
</dbReference>
<dbReference type="GO" id="GO:0004765">
    <property type="term" value="F:shikimate kinase activity"/>
    <property type="evidence" value="ECO:0007669"/>
    <property type="project" value="UniProtKB-UniRule"/>
</dbReference>
<evidence type="ECO:0000256" key="10">
    <source>
        <dbReference type="ARBA" id="ARBA00048567"/>
    </source>
</evidence>
<dbReference type="GO" id="GO:0009073">
    <property type="term" value="P:aromatic amino acid family biosynthetic process"/>
    <property type="evidence" value="ECO:0007669"/>
    <property type="project" value="UniProtKB-KW"/>
</dbReference>
<keyword evidence="9 11" id="KW-0057">Aromatic amino acid biosynthesis</keyword>
<dbReference type="CDD" id="cd00464">
    <property type="entry name" value="SK"/>
    <property type="match status" value="1"/>
</dbReference>
<comment type="subcellular location">
    <subcellularLocation>
        <location evidence="11">Cytoplasm</location>
    </subcellularLocation>
</comment>
<dbReference type="PANTHER" id="PTHR21087">
    <property type="entry name" value="SHIKIMATE KINASE"/>
    <property type="match status" value="1"/>
</dbReference>
<evidence type="ECO:0000256" key="7">
    <source>
        <dbReference type="ARBA" id="ARBA00022777"/>
    </source>
</evidence>